<feature type="compositionally biased region" description="Polar residues" evidence="1">
    <location>
        <begin position="58"/>
        <end position="84"/>
    </location>
</feature>
<feature type="region of interest" description="Disordered" evidence="1">
    <location>
        <begin position="47"/>
        <end position="84"/>
    </location>
</feature>
<dbReference type="Proteomes" id="UP000008063">
    <property type="component" value="Unassembled WGS sequence"/>
</dbReference>
<evidence type="ECO:0000313" key="2">
    <source>
        <dbReference type="EMBL" id="EGN94770.1"/>
    </source>
</evidence>
<organism evidence="3">
    <name type="scientific">Serpula lacrymans var. lacrymans (strain S7.3)</name>
    <name type="common">Dry rot fungus</name>
    <dbReference type="NCBI Taxonomy" id="936435"/>
    <lineage>
        <taxon>Eukaryota</taxon>
        <taxon>Fungi</taxon>
        <taxon>Dikarya</taxon>
        <taxon>Basidiomycota</taxon>
        <taxon>Agaricomycotina</taxon>
        <taxon>Agaricomycetes</taxon>
        <taxon>Agaricomycetidae</taxon>
        <taxon>Boletales</taxon>
        <taxon>Coniophorineae</taxon>
        <taxon>Serpulaceae</taxon>
        <taxon>Serpula</taxon>
    </lineage>
</organism>
<protein>
    <submittedName>
        <fullName evidence="2">Uncharacterized protein</fullName>
    </submittedName>
</protein>
<proteinExistence type="predicted"/>
<evidence type="ECO:0000256" key="1">
    <source>
        <dbReference type="SAM" id="MobiDB-lite"/>
    </source>
</evidence>
<dbReference type="HOGENOM" id="CLU_1769236_0_0_1"/>
<gene>
    <name evidence="2" type="ORF">SERLA73DRAFT_125668</name>
</gene>
<reference evidence="3" key="1">
    <citation type="journal article" date="2011" name="Science">
        <title>The plant cell wall-decomposing machinery underlies the functional diversity of forest fungi.</title>
        <authorList>
            <person name="Eastwood D.C."/>
            <person name="Floudas D."/>
            <person name="Binder M."/>
            <person name="Majcherczyk A."/>
            <person name="Schneider P."/>
            <person name="Aerts A."/>
            <person name="Asiegbu F.O."/>
            <person name="Baker S.E."/>
            <person name="Barry K."/>
            <person name="Bendiksby M."/>
            <person name="Blumentritt M."/>
            <person name="Coutinho P.M."/>
            <person name="Cullen D."/>
            <person name="de Vries R.P."/>
            <person name="Gathman A."/>
            <person name="Goodell B."/>
            <person name="Henrissat B."/>
            <person name="Ihrmark K."/>
            <person name="Kauserud H."/>
            <person name="Kohler A."/>
            <person name="LaButti K."/>
            <person name="Lapidus A."/>
            <person name="Lavin J.L."/>
            <person name="Lee Y.-H."/>
            <person name="Lindquist E."/>
            <person name="Lilly W."/>
            <person name="Lucas S."/>
            <person name="Morin E."/>
            <person name="Murat C."/>
            <person name="Oguiza J.A."/>
            <person name="Park J."/>
            <person name="Pisabarro A.G."/>
            <person name="Riley R."/>
            <person name="Rosling A."/>
            <person name="Salamov A."/>
            <person name="Schmidt O."/>
            <person name="Schmutz J."/>
            <person name="Skrede I."/>
            <person name="Stenlid J."/>
            <person name="Wiebenga A."/>
            <person name="Xie X."/>
            <person name="Kuees U."/>
            <person name="Hibbett D.S."/>
            <person name="Hoffmeister D."/>
            <person name="Hoegberg N."/>
            <person name="Martin F."/>
            <person name="Grigoriev I.V."/>
            <person name="Watkinson S.C."/>
        </authorList>
    </citation>
    <scope>NUCLEOTIDE SEQUENCE [LARGE SCALE GENOMIC DNA]</scope>
    <source>
        <strain evidence="3">strain S7.3</strain>
    </source>
</reference>
<dbReference type="InParanoid" id="F8QAI0"/>
<dbReference type="AlphaFoldDB" id="F8QAI0"/>
<keyword evidence="3" id="KW-1185">Reference proteome</keyword>
<evidence type="ECO:0000313" key="3">
    <source>
        <dbReference type="Proteomes" id="UP000008063"/>
    </source>
</evidence>
<name>F8QAI0_SERL3</name>
<accession>F8QAI0</accession>
<sequence length="124" mass="14161">MVFCDVRHHCFFFFGFTTEAKKSYRAVAGFLTSYFKRLPGRRISVHTPKISNRHPHTVPTQNTSRNSCSPELSNPKMGSNQGLDTETTDYAQYAHFEMSVLEHPLPILDIVSVLRRHPPDTNPV</sequence>
<dbReference type="eggNOG" id="ENOG502S44N">
    <property type="taxonomic scope" value="Eukaryota"/>
</dbReference>
<dbReference type="EMBL" id="GL945487">
    <property type="protein sequence ID" value="EGN94770.1"/>
    <property type="molecule type" value="Genomic_DNA"/>
</dbReference>